<gene>
    <name evidence="2" type="ORF">OSB1V03_LOCUS1821</name>
</gene>
<dbReference type="EMBL" id="CAJPIZ010000576">
    <property type="protein sequence ID" value="CAG2101780.1"/>
    <property type="molecule type" value="Genomic_DNA"/>
</dbReference>
<dbReference type="OrthoDB" id="4062651at2759"/>
<sequence>MKSDENMPIDDNKKFNETLQQIIIHNIKAVETRSGQSVNIDEFGEPELIGRGGFGGVYKVKHNSGDEVTQPCVITPRPGGERLRWTSVSSTG</sequence>
<dbReference type="EMBL" id="OC855151">
    <property type="protein sequence ID" value="CAD7621350.1"/>
    <property type="molecule type" value="Genomic_DNA"/>
</dbReference>
<protein>
    <submittedName>
        <fullName evidence="2">Uncharacterized protein</fullName>
    </submittedName>
</protein>
<evidence type="ECO:0000313" key="3">
    <source>
        <dbReference type="Proteomes" id="UP000759131"/>
    </source>
</evidence>
<name>A0A7R9PUQ6_9ACAR</name>
<evidence type="ECO:0000256" key="1">
    <source>
        <dbReference type="SAM" id="MobiDB-lite"/>
    </source>
</evidence>
<dbReference type="AlphaFoldDB" id="A0A7R9PUQ6"/>
<organism evidence="2">
    <name type="scientific">Medioppia subpectinata</name>
    <dbReference type="NCBI Taxonomy" id="1979941"/>
    <lineage>
        <taxon>Eukaryota</taxon>
        <taxon>Metazoa</taxon>
        <taxon>Ecdysozoa</taxon>
        <taxon>Arthropoda</taxon>
        <taxon>Chelicerata</taxon>
        <taxon>Arachnida</taxon>
        <taxon>Acari</taxon>
        <taxon>Acariformes</taxon>
        <taxon>Sarcoptiformes</taxon>
        <taxon>Oribatida</taxon>
        <taxon>Brachypylina</taxon>
        <taxon>Oppioidea</taxon>
        <taxon>Oppiidae</taxon>
        <taxon>Medioppia</taxon>
    </lineage>
</organism>
<feature type="region of interest" description="Disordered" evidence="1">
    <location>
        <begin position="68"/>
        <end position="92"/>
    </location>
</feature>
<dbReference type="Proteomes" id="UP000759131">
    <property type="component" value="Unassembled WGS sequence"/>
</dbReference>
<accession>A0A7R9PUQ6</accession>
<evidence type="ECO:0000313" key="2">
    <source>
        <dbReference type="EMBL" id="CAD7621350.1"/>
    </source>
</evidence>
<keyword evidence="3" id="KW-1185">Reference proteome</keyword>
<proteinExistence type="predicted"/>
<reference evidence="2" key="1">
    <citation type="submission" date="2020-11" db="EMBL/GenBank/DDBJ databases">
        <authorList>
            <person name="Tran Van P."/>
        </authorList>
    </citation>
    <scope>NUCLEOTIDE SEQUENCE</scope>
</reference>